<accession>A0A2T6ZE62</accession>
<dbReference type="EMBL" id="NESQ01000347">
    <property type="protein sequence ID" value="PUU73772.1"/>
    <property type="molecule type" value="Genomic_DNA"/>
</dbReference>
<dbReference type="AlphaFoldDB" id="A0A2T6ZE62"/>
<dbReference type="Proteomes" id="UP000244722">
    <property type="component" value="Unassembled WGS sequence"/>
</dbReference>
<feature type="region of interest" description="Disordered" evidence="1">
    <location>
        <begin position="1"/>
        <end position="36"/>
    </location>
</feature>
<gene>
    <name evidence="2" type="ORF">B9Z19DRAFT_1068723</name>
</gene>
<dbReference type="STRING" id="42251.A0A2T6ZE62"/>
<dbReference type="OrthoDB" id="76567at2759"/>
<keyword evidence="3" id="KW-1185">Reference proteome</keyword>
<proteinExistence type="predicted"/>
<protein>
    <submittedName>
        <fullName evidence="2">Uncharacterized protein</fullName>
    </submittedName>
</protein>
<evidence type="ECO:0000313" key="3">
    <source>
        <dbReference type="Proteomes" id="UP000244722"/>
    </source>
</evidence>
<evidence type="ECO:0000256" key="1">
    <source>
        <dbReference type="SAM" id="MobiDB-lite"/>
    </source>
</evidence>
<comment type="caution">
    <text evidence="2">The sequence shown here is derived from an EMBL/GenBank/DDBJ whole genome shotgun (WGS) entry which is preliminary data.</text>
</comment>
<reference evidence="2 3" key="1">
    <citation type="submission" date="2017-04" db="EMBL/GenBank/DDBJ databases">
        <title>Draft genome sequence of Tuber borchii Vittad., a whitish edible truffle.</title>
        <authorList>
            <consortium name="DOE Joint Genome Institute"/>
            <person name="Murat C."/>
            <person name="Kuo A."/>
            <person name="Barry K.W."/>
            <person name="Clum A."/>
            <person name="Dockter R.B."/>
            <person name="Fauchery L."/>
            <person name="Iotti M."/>
            <person name="Kohler A."/>
            <person name="Labutti K."/>
            <person name="Lindquist E.A."/>
            <person name="Lipzen A."/>
            <person name="Ohm R.A."/>
            <person name="Wang M."/>
            <person name="Grigoriev I.V."/>
            <person name="Zambonelli A."/>
            <person name="Martin F.M."/>
        </authorList>
    </citation>
    <scope>NUCLEOTIDE SEQUENCE [LARGE SCALE GENOMIC DNA]</scope>
    <source>
        <strain evidence="2 3">Tbo3840</strain>
    </source>
</reference>
<organism evidence="2 3">
    <name type="scientific">Tuber borchii</name>
    <name type="common">White truffle</name>
    <dbReference type="NCBI Taxonomy" id="42251"/>
    <lineage>
        <taxon>Eukaryota</taxon>
        <taxon>Fungi</taxon>
        <taxon>Dikarya</taxon>
        <taxon>Ascomycota</taxon>
        <taxon>Pezizomycotina</taxon>
        <taxon>Pezizomycetes</taxon>
        <taxon>Pezizales</taxon>
        <taxon>Tuberaceae</taxon>
        <taxon>Tuber</taxon>
    </lineage>
</organism>
<evidence type="ECO:0000313" key="2">
    <source>
        <dbReference type="EMBL" id="PUU73772.1"/>
    </source>
</evidence>
<sequence>MVESSPSAGNSPGTLTIYNNTPDAPRSSDNTEFSSHSSENIFEKMSELISEANRWKFTSPGRLAFRMNVKIRKCRETDTSCYVLVQGAGEGMVDRIEEAFMHYGIRSLVRFTYEYDVEALIIKCVIGVPHARISRSFIQKVTKEIDGIPGHSEFSYRHTGDGELRVLGKRSKQADEGIAPAGTRDAETAWPTLVIEVGDSQSLAGLHRDAEWWLVHSKGLTRMVILIKLTKPPSPLNLHLEQWIMMKDESKTETRTRKPKKPGRALYWDINAAGKVTHHKKHPNLTIPYLTIFDVGHANATDIVISAAYMKQWALHVFKGLNPQ</sequence>
<name>A0A2T6ZE62_TUBBO</name>